<dbReference type="NCBIfam" id="NF007105">
    <property type="entry name" value="PRK09554.1"/>
    <property type="match status" value="1"/>
</dbReference>
<keyword evidence="16" id="KW-0479">Metal-binding</keyword>
<dbReference type="InterPro" id="IPR011640">
    <property type="entry name" value="Fe2_transport_prot_B_C"/>
</dbReference>
<feature type="transmembrane region" description="Helical" evidence="17">
    <location>
        <begin position="430"/>
        <end position="453"/>
    </location>
</feature>
<keyword evidence="7 17" id="KW-0812">Transmembrane</keyword>
<evidence type="ECO:0000256" key="7">
    <source>
        <dbReference type="ARBA" id="ARBA00022692"/>
    </source>
</evidence>
<dbReference type="InterPro" id="IPR030389">
    <property type="entry name" value="G_FEOB_dom"/>
</dbReference>
<dbReference type="STRING" id="1781255.BH720_21605"/>
<evidence type="ECO:0000256" key="1">
    <source>
        <dbReference type="ARBA" id="ARBA00003926"/>
    </source>
</evidence>
<keyword evidence="16" id="KW-0460">Magnesium</keyword>
<feature type="transmembrane region" description="Helical" evidence="17">
    <location>
        <begin position="352"/>
        <end position="373"/>
    </location>
</feature>
<feature type="transmembrane region" description="Helical" evidence="17">
    <location>
        <begin position="710"/>
        <end position="730"/>
    </location>
</feature>
<dbReference type="GO" id="GO:0005525">
    <property type="term" value="F:GTP binding"/>
    <property type="evidence" value="ECO:0007669"/>
    <property type="project" value="UniProtKB-KW"/>
</dbReference>
<keyword evidence="5 17" id="KW-0410">Iron transport</keyword>
<feature type="binding site" evidence="15">
    <location>
        <begin position="120"/>
        <end position="123"/>
    </location>
    <ligand>
        <name>GTP</name>
        <dbReference type="ChEBI" id="CHEBI:37565"/>
        <label>1</label>
    </ligand>
</feature>
<dbReference type="PANTHER" id="PTHR43185">
    <property type="entry name" value="FERROUS IRON TRANSPORT PROTEIN B"/>
    <property type="match status" value="1"/>
</dbReference>
<keyword evidence="11" id="KW-0406">Ion transport</keyword>
<evidence type="ECO:0000256" key="9">
    <source>
        <dbReference type="ARBA" id="ARBA00022989"/>
    </source>
</evidence>
<dbReference type="InterPro" id="IPR041069">
    <property type="entry name" value="FeoB_Cyto"/>
</dbReference>
<evidence type="ECO:0000256" key="10">
    <source>
        <dbReference type="ARBA" id="ARBA00023004"/>
    </source>
</evidence>
<comment type="similarity">
    <text evidence="17">Belongs to the TRAFAC class TrmE-Era-EngA-EngB-Septin-like GTPase superfamily. FeoB GTPase (TC 9.A.8) family.</text>
</comment>
<feature type="binding site" evidence="16">
    <location>
        <position position="21"/>
    </location>
    <ligand>
        <name>Mg(2+)</name>
        <dbReference type="ChEBI" id="CHEBI:18420"/>
        <label>2</label>
    </ligand>
</feature>
<accession>A0A1E5QEQ1</accession>
<dbReference type="Pfam" id="PF07664">
    <property type="entry name" value="FeoB_C"/>
    <property type="match status" value="1"/>
</dbReference>
<dbReference type="SUPFAM" id="SSF52540">
    <property type="entry name" value="P-loop containing nucleoside triphosphate hydrolases"/>
    <property type="match status" value="1"/>
</dbReference>
<reference evidence="19" key="1">
    <citation type="submission" date="2016-09" db="EMBL/GenBank/DDBJ databases">
        <title>Draft genome of thermotolerant cyanobacterium Desertifilum sp. strain IPPAS B-1220.</title>
        <authorList>
            <person name="Sinetova M.A."/>
            <person name="Bolakhan K."/>
            <person name="Zayadan B.K."/>
            <person name="Mironov K.S."/>
            <person name="Ustinova V."/>
            <person name="Kupriyanova E.V."/>
            <person name="Sidorov R.A."/>
            <person name="Skrypnik A.N."/>
            <person name="Gogoleva N.E."/>
            <person name="Gogolev Y.V."/>
            <person name="Los D.A."/>
        </authorList>
    </citation>
    <scope>NUCLEOTIDE SEQUENCE [LARGE SCALE GENOMIC DNA]</scope>
    <source>
        <strain evidence="19">IPPAS B-1220</strain>
    </source>
</reference>
<dbReference type="InterPro" id="IPR050860">
    <property type="entry name" value="FeoB_GTPase"/>
</dbReference>
<dbReference type="InterPro" id="IPR011642">
    <property type="entry name" value="Gate_dom"/>
</dbReference>
<dbReference type="FunFam" id="3.40.50.300:FF:000426">
    <property type="entry name" value="Ferrous iron transport protein B"/>
    <property type="match status" value="1"/>
</dbReference>
<dbReference type="NCBIfam" id="TIGR00437">
    <property type="entry name" value="feoB"/>
    <property type="match status" value="1"/>
</dbReference>
<proteinExistence type="inferred from homology"/>
<dbReference type="EMBL" id="MJGC01000099">
    <property type="protein sequence ID" value="OEJ73145.1"/>
    <property type="molecule type" value="Genomic_DNA"/>
</dbReference>
<feature type="transmembrane region" description="Helical" evidence="17">
    <location>
        <begin position="681"/>
        <end position="703"/>
    </location>
</feature>
<feature type="binding site" evidence="15">
    <location>
        <begin position="56"/>
        <end position="59"/>
    </location>
    <ligand>
        <name>GTP</name>
        <dbReference type="ChEBI" id="CHEBI:37565"/>
        <label>3</label>
    </ligand>
</feature>
<dbReference type="Pfam" id="PF02421">
    <property type="entry name" value="FeoB_N"/>
    <property type="match status" value="1"/>
</dbReference>
<dbReference type="Gene3D" id="3.40.50.300">
    <property type="entry name" value="P-loop containing nucleotide triphosphate hydrolases"/>
    <property type="match status" value="1"/>
</dbReference>
<feature type="binding site" evidence="16">
    <location>
        <position position="24"/>
    </location>
    <ligand>
        <name>Mg(2+)</name>
        <dbReference type="ChEBI" id="CHEBI:18420"/>
        <label>2</label>
    </ligand>
</feature>
<protein>
    <recommendedName>
        <fullName evidence="14 17">Ferrous iron transport protein B</fullName>
    </recommendedName>
</protein>
<evidence type="ECO:0000256" key="16">
    <source>
        <dbReference type="PIRSR" id="PIRSR603373-2"/>
    </source>
</evidence>
<dbReference type="PROSITE" id="PS51711">
    <property type="entry name" value="G_FEOB"/>
    <property type="match status" value="1"/>
</dbReference>
<feature type="transmembrane region" description="Helical" evidence="17">
    <location>
        <begin position="742"/>
        <end position="760"/>
    </location>
</feature>
<evidence type="ECO:0000256" key="3">
    <source>
        <dbReference type="ARBA" id="ARBA00022448"/>
    </source>
</evidence>
<dbReference type="PANTHER" id="PTHR43185:SF1">
    <property type="entry name" value="FE(2+) TRANSPORTER FEOB"/>
    <property type="match status" value="1"/>
</dbReference>
<feature type="binding site" evidence="15">
    <location>
        <begin position="10"/>
        <end position="17"/>
    </location>
    <ligand>
        <name>GTP</name>
        <dbReference type="ChEBI" id="CHEBI:37565"/>
        <label>1</label>
    </ligand>
</feature>
<keyword evidence="4" id="KW-1003">Cell membrane</keyword>
<evidence type="ECO:0000256" key="11">
    <source>
        <dbReference type="ARBA" id="ARBA00023065"/>
    </source>
</evidence>
<keyword evidence="3 17" id="KW-0813">Transport</keyword>
<feature type="binding site" evidence="15">
    <location>
        <begin position="35"/>
        <end position="39"/>
    </location>
    <ligand>
        <name>GTP</name>
        <dbReference type="ChEBI" id="CHEBI:37565"/>
        <label>2</label>
    </ligand>
</feature>
<dbReference type="AlphaFoldDB" id="A0A1E5QEQ1"/>
<dbReference type="OrthoDB" id="9809127at2"/>
<dbReference type="InterPro" id="IPR027417">
    <property type="entry name" value="P-loop_NTPase"/>
</dbReference>
<feature type="transmembrane region" description="Helical" evidence="17">
    <location>
        <begin position="288"/>
        <end position="308"/>
    </location>
</feature>
<dbReference type="InterPro" id="IPR003373">
    <property type="entry name" value="Fe2_transport_prot-B"/>
</dbReference>
<feature type="binding site" evidence="15">
    <location>
        <begin position="149"/>
        <end position="151"/>
    </location>
    <ligand>
        <name>GTP</name>
        <dbReference type="ChEBI" id="CHEBI:37565"/>
        <label>1</label>
    </ligand>
</feature>
<evidence type="ECO:0000256" key="4">
    <source>
        <dbReference type="ARBA" id="ARBA00022475"/>
    </source>
</evidence>
<dbReference type="GO" id="GO:0046872">
    <property type="term" value="F:metal ion binding"/>
    <property type="evidence" value="ECO:0007669"/>
    <property type="project" value="UniProtKB-KW"/>
</dbReference>
<name>A0A1E5QEQ1_9CYAN</name>
<evidence type="ECO:0000256" key="15">
    <source>
        <dbReference type="PIRSR" id="PIRSR603373-1"/>
    </source>
</evidence>
<evidence type="ECO:0000256" key="6">
    <source>
        <dbReference type="ARBA" id="ARBA00022519"/>
    </source>
</evidence>
<dbReference type="InterPro" id="IPR005225">
    <property type="entry name" value="Small_GTP-bd"/>
</dbReference>
<keyword evidence="12 15" id="KW-0342">GTP-binding</keyword>
<keyword evidence="10 17" id="KW-0408">Iron</keyword>
<sequence length="786" mass="86313">MKPPTIALVGNPNCGKTTLFNALTGANQHVGNWPGVTVERKEGSYRFQGQQIVVVDLPGVYSVDAGDNTTGLDELVARDYLLSGEADLIINIVDAANLERNFYLTTQILEMGIPTLIALNMIDLASKREIRIDPQQLSERLGAIAIPLSAHSGKGLPELQAAIHQALAHPKVPTTYVAYPPVIEEAIADLTSILETTSATPPANLRWFALNLLQYDDRHLSDLGQDTLRRIIEHRHRIHRTLGEDTDLLIADSRYTWIRHLIQDTVEHTHRVKQSVSDRLDAFTLNRWLGIPIFLMVMYLMFLVSINLGGAFIDFFDIGIGTLFVGGTAHLLEQINSPGWLVGLLADGVGGGIQTTATFIPQIGLLFIFLAILEDSGYLARAAFVMDRLMRFVGLPGKSFVPMMVGFGCNIPGIMATRTLENRRDRLMTILMNPFMSCGARLPVYALFCAAFFPTNGQNIVFILYILGILAAIFTGLVMKQTLFRGDAAPFVMELPPYHIPTFKGVLLRAWDRLKAFITKAGKMIVIMVVILGLINSVGVDGSFGKQNSQDSILSAIGRTVTPVFAPMGIQQENWPATVGLFTGVFAKEVMVGAMDSLYSQLGQQEAANSEPPEEFDLWGGIGEAFASIPANLADLTNQVLDPIGLGILGSTDDLEAAAEEQQVHYTTFGQMSARFGSSTAAIAFLLFVLLYFPCVSATAAIYRETNLGWTIFVACWTTGIAYWVAVFYYQFMTLNQHPTSAIAWLVSLLLVMSVTLLGLKSYSDRSIGWLSKFLRTNRTLQASRK</sequence>
<comment type="function">
    <text evidence="1 17">Probable transporter of a GTP-driven Fe(2+) uptake system.</text>
</comment>
<feature type="transmembrane region" description="Helical" evidence="17">
    <location>
        <begin position="521"/>
        <end position="540"/>
    </location>
</feature>
<keyword evidence="9 17" id="KW-1133">Transmembrane helix</keyword>
<feature type="domain" description="FeoB-type G" evidence="18">
    <location>
        <begin position="3"/>
        <end position="169"/>
    </location>
</feature>
<gene>
    <name evidence="19" type="ORF">BH720_21605</name>
</gene>
<keyword evidence="6" id="KW-0997">Cell inner membrane</keyword>
<comment type="subcellular location">
    <subcellularLocation>
        <location evidence="2 17">Cell inner membrane</location>
        <topology evidence="2 17">Multi-pass membrane protein</topology>
    </subcellularLocation>
</comment>
<keyword evidence="13 17" id="KW-0472">Membrane</keyword>
<evidence type="ECO:0000256" key="12">
    <source>
        <dbReference type="ARBA" id="ARBA00023134"/>
    </source>
</evidence>
<dbReference type="Pfam" id="PF07670">
    <property type="entry name" value="Gate"/>
    <property type="match status" value="2"/>
</dbReference>
<evidence type="ECO:0000256" key="17">
    <source>
        <dbReference type="RuleBase" id="RU362098"/>
    </source>
</evidence>
<feature type="binding site" evidence="16">
    <location>
        <position position="22"/>
    </location>
    <ligand>
        <name>Mg(2+)</name>
        <dbReference type="ChEBI" id="CHEBI:18420"/>
        <label>1</label>
    </ligand>
</feature>
<evidence type="ECO:0000256" key="14">
    <source>
        <dbReference type="NCBIfam" id="TIGR00437"/>
    </source>
</evidence>
<feature type="transmembrane region" description="Helical" evidence="17">
    <location>
        <begin position="315"/>
        <end position="332"/>
    </location>
</feature>
<dbReference type="GO" id="GO:0015093">
    <property type="term" value="F:ferrous iron transmembrane transporter activity"/>
    <property type="evidence" value="ECO:0007669"/>
    <property type="project" value="UniProtKB-UniRule"/>
</dbReference>
<dbReference type="GO" id="GO:0005886">
    <property type="term" value="C:plasma membrane"/>
    <property type="evidence" value="ECO:0007669"/>
    <property type="project" value="UniProtKB-SubCell"/>
</dbReference>
<evidence type="ECO:0000313" key="19">
    <source>
        <dbReference type="EMBL" id="OEJ73145.1"/>
    </source>
</evidence>
<evidence type="ECO:0000256" key="13">
    <source>
        <dbReference type="ARBA" id="ARBA00023136"/>
    </source>
</evidence>
<evidence type="ECO:0000256" key="8">
    <source>
        <dbReference type="ARBA" id="ARBA00022741"/>
    </source>
</evidence>
<dbReference type="CDD" id="cd01879">
    <property type="entry name" value="FeoB"/>
    <property type="match status" value="1"/>
</dbReference>
<feature type="transmembrane region" description="Helical" evidence="17">
    <location>
        <begin position="459"/>
        <end position="479"/>
    </location>
</feature>
<evidence type="ECO:0000256" key="2">
    <source>
        <dbReference type="ARBA" id="ARBA00004429"/>
    </source>
</evidence>
<evidence type="ECO:0000259" key="18">
    <source>
        <dbReference type="PROSITE" id="PS51711"/>
    </source>
</evidence>
<evidence type="ECO:0000256" key="5">
    <source>
        <dbReference type="ARBA" id="ARBA00022496"/>
    </source>
</evidence>
<dbReference type="Gene3D" id="1.10.287.1770">
    <property type="match status" value="1"/>
</dbReference>
<organism evidence="19">
    <name type="scientific">Desertifilum tharense IPPAS B-1220</name>
    <dbReference type="NCBI Taxonomy" id="1781255"/>
    <lineage>
        <taxon>Bacteria</taxon>
        <taxon>Bacillati</taxon>
        <taxon>Cyanobacteriota</taxon>
        <taxon>Cyanophyceae</taxon>
        <taxon>Desertifilales</taxon>
        <taxon>Desertifilaceae</taxon>
        <taxon>Desertifilum</taxon>
    </lineage>
</organism>
<dbReference type="Pfam" id="PF17910">
    <property type="entry name" value="FeoB_Cyto"/>
    <property type="match status" value="1"/>
</dbReference>
<keyword evidence="8 15" id="KW-0547">Nucleotide-binding</keyword>
<feature type="binding site" evidence="16">
    <location>
        <position position="25"/>
    </location>
    <ligand>
        <name>Mg(2+)</name>
        <dbReference type="ChEBI" id="CHEBI:18420"/>
        <label>2</label>
    </ligand>
</feature>
<comment type="caution">
    <text evidence="19">The sequence shown here is derived from an EMBL/GenBank/DDBJ whole genome shotgun (WGS) entry which is preliminary data.</text>
</comment>
<dbReference type="NCBIfam" id="TIGR00231">
    <property type="entry name" value="small_GTP"/>
    <property type="match status" value="1"/>
</dbReference>